<dbReference type="PANTHER" id="PTHR30524:SF0">
    <property type="entry name" value="ALTRONATE OXIDOREDUCTASE-RELATED"/>
    <property type="match status" value="1"/>
</dbReference>
<sequence length="494" mass="56047">MKSIVDVKNPVSRPEKVLQFGEGNFLRAFVDWQIDVANEKTKFNGNVVIVQPLQRGLSDMINEQKGLYTTVLRGIQNGKKVDERRVITSVSKCIKAYDQYDDYIAYAKSPDIRFVVSNTTEAGISYAPGCKLDDKPPASFPAKACQFLYRRFKAFNGSASSGLVFIPCELIEKNGDNLKRIILDYAKEWNLEADFTKWVNEACMFCNSLVDRIVPGYPKEEAEKICSEQGYKDNLLDSAEIFHLWVIESQGDLDKLSKELPLKDAGLNVIWTKDMSFYRTRKVRILNGTHTMFVPPAYLYGLETVRESIIDKNMIKFIKKGLFDEIIPSMDGDKEALKDYANNVLERFENPFIKHELSSILLNTTAKFPVRDLPSVTGFIKKEGKVPQVLAFDLASIIALYEGKVTADREMTTVHKRGGVAVKLQDDTDSLKFFEDLYAKTRDPKELAKAVLKHEKFWKEDLTKYEGLEETVAGYLAAIQKDGIKRALDSVANR</sequence>
<reference evidence="5 6" key="1">
    <citation type="journal article" date="2021" name="Microbiol. Resour. Announc.">
        <title>Complete Genome Sequences of Three Human Oral Treponema parvum Isolates.</title>
        <authorList>
            <person name="Zeng H."/>
            <person name="Watt R.M."/>
        </authorList>
    </citation>
    <scope>NUCLEOTIDE SEQUENCE [LARGE SCALE GENOMIC DNA]</scope>
    <source>
        <strain evidence="5 6">ATCC 700770</strain>
    </source>
</reference>
<dbReference type="Pfam" id="PF01232">
    <property type="entry name" value="Mannitol_dh"/>
    <property type="match status" value="1"/>
</dbReference>
<dbReference type="NCBIfam" id="NF002969">
    <property type="entry name" value="PRK03643.1"/>
    <property type="match status" value="1"/>
</dbReference>
<dbReference type="InterPro" id="IPR008927">
    <property type="entry name" value="6-PGluconate_DH-like_C_sf"/>
</dbReference>
<dbReference type="GO" id="GO:0005829">
    <property type="term" value="C:cytosol"/>
    <property type="evidence" value="ECO:0007669"/>
    <property type="project" value="TreeGrafter"/>
</dbReference>
<dbReference type="GO" id="GO:0019698">
    <property type="term" value="P:D-galacturonate catabolic process"/>
    <property type="evidence" value="ECO:0007669"/>
    <property type="project" value="TreeGrafter"/>
</dbReference>
<dbReference type="GO" id="GO:0019592">
    <property type="term" value="P:mannitol catabolic process"/>
    <property type="evidence" value="ECO:0007669"/>
    <property type="project" value="TreeGrafter"/>
</dbReference>
<keyword evidence="1" id="KW-0560">Oxidoreductase</keyword>
<protein>
    <submittedName>
        <fullName evidence="5">Tagaturonate reductase</fullName>
    </submittedName>
</protein>
<dbReference type="InterPro" id="IPR013131">
    <property type="entry name" value="Mannitol_DH_N"/>
</dbReference>
<dbReference type="InterPro" id="IPR036291">
    <property type="entry name" value="NAD(P)-bd_dom_sf"/>
</dbReference>
<dbReference type="GO" id="GO:0008926">
    <property type="term" value="F:mannitol-1-phosphate 5-dehydrogenase activity"/>
    <property type="evidence" value="ECO:0007669"/>
    <property type="project" value="TreeGrafter"/>
</dbReference>
<proteinExistence type="predicted"/>
<dbReference type="RefSeq" id="WP_210119466.1">
    <property type="nucleotide sequence ID" value="NZ_CP054142.1"/>
</dbReference>
<evidence type="ECO:0000259" key="3">
    <source>
        <dbReference type="Pfam" id="PF01232"/>
    </source>
</evidence>
<name>A0A975F5F2_9SPIR</name>
<dbReference type="Gene3D" id="3.40.50.720">
    <property type="entry name" value="NAD(P)-binding Rossmann-like Domain"/>
    <property type="match status" value="1"/>
</dbReference>
<dbReference type="Proteomes" id="UP000671908">
    <property type="component" value="Chromosome"/>
</dbReference>
<dbReference type="Gene3D" id="1.10.1040.10">
    <property type="entry name" value="N-(1-d-carboxylethyl)-l-norvaline Dehydrogenase, domain 2"/>
    <property type="match status" value="1"/>
</dbReference>
<evidence type="ECO:0000313" key="6">
    <source>
        <dbReference type="Proteomes" id="UP000671908"/>
    </source>
</evidence>
<evidence type="ECO:0000313" key="5">
    <source>
        <dbReference type="EMBL" id="QTQ14826.1"/>
    </source>
</evidence>
<evidence type="ECO:0000256" key="1">
    <source>
        <dbReference type="ARBA" id="ARBA00023002"/>
    </source>
</evidence>
<dbReference type="AlphaFoldDB" id="A0A975F5F2"/>
<gene>
    <name evidence="5" type="ORF">HRQ91_10325</name>
</gene>
<dbReference type="KEGG" id="tpav:HRQ91_10325"/>
<keyword evidence="6" id="KW-1185">Reference proteome</keyword>
<dbReference type="PANTHER" id="PTHR30524">
    <property type="entry name" value="MANNITOL-1-PHOSPHATE 5-DEHYDROGENASE"/>
    <property type="match status" value="1"/>
</dbReference>
<keyword evidence="2" id="KW-0520">NAD</keyword>
<organism evidence="5 6">
    <name type="scientific">Treponema parvum</name>
    <dbReference type="NCBI Taxonomy" id="138851"/>
    <lineage>
        <taxon>Bacteria</taxon>
        <taxon>Pseudomonadati</taxon>
        <taxon>Spirochaetota</taxon>
        <taxon>Spirochaetia</taxon>
        <taxon>Spirochaetales</taxon>
        <taxon>Treponemataceae</taxon>
        <taxon>Treponema</taxon>
    </lineage>
</organism>
<dbReference type="GO" id="GO:0009026">
    <property type="term" value="F:tagaturonate reductase activity"/>
    <property type="evidence" value="ECO:0007669"/>
    <property type="project" value="TreeGrafter"/>
</dbReference>
<dbReference type="InterPro" id="IPR013118">
    <property type="entry name" value="Mannitol_DH_C"/>
</dbReference>
<dbReference type="InterPro" id="IPR013328">
    <property type="entry name" value="6PGD_dom2"/>
</dbReference>
<evidence type="ECO:0000256" key="2">
    <source>
        <dbReference type="ARBA" id="ARBA00023027"/>
    </source>
</evidence>
<accession>A0A975F5F2</accession>
<evidence type="ECO:0000259" key="4">
    <source>
        <dbReference type="Pfam" id="PF08125"/>
    </source>
</evidence>
<dbReference type="EMBL" id="CP054142">
    <property type="protein sequence ID" value="QTQ14826.1"/>
    <property type="molecule type" value="Genomic_DNA"/>
</dbReference>
<feature type="domain" description="Mannitol dehydrogenase C-terminal" evidence="4">
    <location>
        <begin position="275"/>
        <end position="478"/>
    </location>
</feature>
<dbReference type="SUPFAM" id="SSF48179">
    <property type="entry name" value="6-phosphogluconate dehydrogenase C-terminal domain-like"/>
    <property type="match status" value="1"/>
</dbReference>
<dbReference type="Pfam" id="PF08125">
    <property type="entry name" value="Mannitol_dh_C"/>
    <property type="match status" value="1"/>
</dbReference>
<feature type="domain" description="Mannitol dehydrogenase N-terminal" evidence="3">
    <location>
        <begin position="16"/>
        <end position="250"/>
    </location>
</feature>
<dbReference type="SUPFAM" id="SSF51735">
    <property type="entry name" value="NAD(P)-binding Rossmann-fold domains"/>
    <property type="match status" value="1"/>
</dbReference>